<feature type="transmembrane region" description="Helical" evidence="2">
    <location>
        <begin position="265"/>
        <end position="282"/>
    </location>
</feature>
<keyword evidence="4" id="KW-1185">Reference proteome</keyword>
<name>A0A8H7T6R2_9HELO</name>
<sequence>MKLGVDSSNPKDSLLAALEQAEDNVAERHPRAVSITVLKAELSQQCYDMHTSTANAKSDARCCLAIILTLVKLNYLTDAEGVSRIEAVERNYDRFSQSRSNEDSNSVLASDSDFESSYCSSELMSDDESEDGHDDQDQYEQPLLPTEGANEEQLKDSFPAPGTEIIVGQPEKQLESHIPPNRSQNRKPRRQQGTAPQKSSKHYISVFRVGLTDKYSRISSMSILDVVLFVVGFIVFAQLLIELALWRFGKWILQMVRYRRAHGPFFLFLIIAALHGLSWLWFAKA</sequence>
<keyword evidence="2" id="KW-1133">Transmembrane helix</keyword>
<evidence type="ECO:0000313" key="4">
    <source>
        <dbReference type="Proteomes" id="UP000664132"/>
    </source>
</evidence>
<reference evidence="3" key="1">
    <citation type="submission" date="2021-02" db="EMBL/GenBank/DDBJ databases">
        <title>Genome sequence Cadophora malorum strain M34.</title>
        <authorList>
            <person name="Stefanovic E."/>
            <person name="Vu D."/>
            <person name="Scully C."/>
            <person name="Dijksterhuis J."/>
            <person name="Roader J."/>
            <person name="Houbraken J."/>
        </authorList>
    </citation>
    <scope>NUCLEOTIDE SEQUENCE</scope>
    <source>
        <strain evidence="3">M34</strain>
    </source>
</reference>
<dbReference type="AlphaFoldDB" id="A0A8H7T6R2"/>
<proteinExistence type="predicted"/>
<organism evidence="3 4">
    <name type="scientific">Cadophora malorum</name>
    <dbReference type="NCBI Taxonomy" id="108018"/>
    <lineage>
        <taxon>Eukaryota</taxon>
        <taxon>Fungi</taxon>
        <taxon>Dikarya</taxon>
        <taxon>Ascomycota</taxon>
        <taxon>Pezizomycotina</taxon>
        <taxon>Leotiomycetes</taxon>
        <taxon>Helotiales</taxon>
        <taxon>Ploettnerulaceae</taxon>
        <taxon>Cadophora</taxon>
    </lineage>
</organism>
<protein>
    <submittedName>
        <fullName evidence="3">Uncharacterized protein</fullName>
    </submittedName>
</protein>
<keyword evidence="2" id="KW-0472">Membrane</keyword>
<evidence type="ECO:0000256" key="1">
    <source>
        <dbReference type="SAM" id="MobiDB-lite"/>
    </source>
</evidence>
<feature type="compositionally biased region" description="Acidic residues" evidence="1">
    <location>
        <begin position="124"/>
        <end position="138"/>
    </location>
</feature>
<keyword evidence="2" id="KW-0812">Transmembrane</keyword>
<feature type="region of interest" description="Disordered" evidence="1">
    <location>
        <begin position="118"/>
        <end position="141"/>
    </location>
</feature>
<comment type="caution">
    <text evidence="3">The sequence shown here is derived from an EMBL/GenBank/DDBJ whole genome shotgun (WGS) entry which is preliminary data.</text>
</comment>
<evidence type="ECO:0000256" key="2">
    <source>
        <dbReference type="SAM" id="Phobius"/>
    </source>
</evidence>
<feature type="region of interest" description="Disordered" evidence="1">
    <location>
        <begin position="169"/>
        <end position="200"/>
    </location>
</feature>
<gene>
    <name evidence="3" type="ORF">IFR04_012422</name>
</gene>
<feature type="transmembrane region" description="Helical" evidence="2">
    <location>
        <begin position="226"/>
        <end position="245"/>
    </location>
</feature>
<accession>A0A8H7T6R2</accession>
<feature type="region of interest" description="Disordered" evidence="1">
    <location>
        <begin position="94"/>
        <end position="113"/>
    </location>
</feature>
<feature type="compositionally biased region" description="Polar residues" evidence="1">
    <location>
        <begin position="94"/>
        <end position="109"/>
    </location>
</feature>
<dbReference type="EMBL" id="JAFJYH010000264">
    <property type="protein sequence ID" value="KAG4414459.1"/>
    <property type="molecule type" value="Genomic_DNA"/>
</dbReference>
<evidence type="ECO:0000313" key="3">
    <source>
        <dbReference type="EMBL" id="KAG4414459.1"/>
    </source>
</evidence>
<dbReference type="Proteomes" id="UP000664132">
    <property type="component" value="Unassembled WGS sequence"/>
</dbReference>